<feature type="active site" description="Proton acceptor" evidence="5">
    <location>
        <position position="515"/>
    </location>
</feature>
<comment type="similarity">
    <text evidence="1 7">Belongs to the glycosyl hydrolase 28 family.</text>
</comment>
<dbReference type="Pfam" id="PF17851">
    <property type="entry name" value="GH43_C2"/>
    <property type="match status" value="1"/>
</dbReference>
<dbReference type="InterPro" id="IPR023296">
    <property type="entry name" value="Glyco_hydro_beta-prop_sf"/>
</dbReference>
<evidence type="ECO:0000256" key="2">
    <source>
        <dbReference type="ARBA" id="ARBA00009865"/>
    </source>
</evidence>
<proteinExistence type="inferred from homology"/>
<dbReference type="Gene3D" id="2.160.20.10">
    <property type="entry name" value="Single-stranded right-handed beta-helix, Pectin lyase-like"/>
    <property type="match status" value="1"/>
</dbReference>
<name>A0A4R4GJA3_9BACT</name>
<feature type="active site" description="Proton donor" evidence="5">
    <location>
        <position position="671"/>
    </location>
</feature>
<reference evidence="9 10" key="1">
    <citation type="journal article" date="2019" name="Nat. Microbiol.">
        <title>Genomic variation and strain-specific functional adaptation in the human gut microbiome during early life.</title>
        <authorList>
            <person name="Vatanen T."/>
            <person name="Plichta D.R."/>
            <person name="Somani J."/>
            <person name="Munch P.C."/>
            <person name="Arthur T.D."/>
            <person name="Hall A.B."/>
            <person name="Rudolf S."/>
            <person name="Oakeley E.J."/>
            <person name="Ke X."/>
            <person name="Young R.A."/>
            <person name="Haiser H.J."/>
            <person name="Kolde R."/>
            <person name="Yassour M."/>
            <person name="Luopajarvi K."/>
            <person name="Siljander H."/>
            <person name="Virtanen S.M."/>
            <person name="Ilonen J."/>
            <person name="Uibo R."/>
            <person name="Tillmann V."/>
            <person name="Mokurov S."/>
            <person name="Dorshakova N."/>
            <person name="Porter J.A."/>
            <person name="McHardy A.C."/>
            <person name="Lahdesmaki H."/>
            <person name="Vlamakis H."/>
            <person name="Huttenhower C."/>
            <person name="Knip M."/>
            <person name="Xavier R.J."/>
        </authorList>
    </citation>
    <scope>NUCLEOTIDE SEQUENCE [LARGE SCALE GENOMIC DNA]</scope>
    <source>
        <strain evidence="9 10">RJX1047</strain>
    </source>
</reference>
<protein>
    <recommendedName>
        <fullName evidence="8">Beta-xylosidase C-terminal Concanavalin A-like domain-containing protein</fullName>
    </recommendedName>
</protein>
<dbReference type="Gene3D" id="2.60.120.200">
    <property type="match status" value="1"/>
</dbReference>
<dbReference type="GO" id="GO:0005975">
    <property type="term" value="P:carbohydrate metabolic process"/>
    <property type="evidence" value="ECO:0007669"/>
    <property type="project" value="InterPro"/>
</dbReference>
<dbReference type="InterPro" id="IPR006710">
    <property type="entry name" value="Glyco_hydro_43"/>
</dbReference>
<comment type="caution">
    <text evidence="9">The sequence shown here is derived from an EMBL/GenBank/DDBJ whole genome shotgun (WGS) entry which is preliminary data.</text>
</comment>
<dbReference type="InterPro" id="IPR000743">
    <property type="entry name" value="Glyco_hydro_28"/>
</dbReference>
<evidence type="ECO:0000256" key="4">
    <source>
        <dbReference type="ARBA" id="ARBA00023295"/>
    </source>
</evidence>
<dbReference type="Pfam" id="PF04616">
    <property type="entry name" value="Glyco_hydro_43"/>
    <property type="match status" value="1"/>
</dbReference>
<comment type="similarity">
    <text evidence="2">Belongs to the glycosyl hydrolase 43 family.</text>
</comment>
<dbReference type="PANTHER" id="PTHR42812">
    <property type="entry name" value="BETA-XYLOSIDASE"/>
    <property type="match status" value="1"/>
</dbReference>
<dbReference type="InterPro" id="IPR041542">
    <property type="entry name" value="GH43_C2"/>
</dbReference>
<dbReference type="InterPro" id="IPR051795">
    <property type="entry name" value="Glycosyl_Hydrlase_43"/>
</dbReference>
<dbReference type="Pfam" id="PF00295">
    <property type="entry name" value="Glyco_hydro_28"/>
    <property type="match status" value="1"/>
</dbReference>
<dbReference type="EMBL" id="SLTU01000001">
    <property type="protein sequence ID" value="TDA76819.1"/>
    <property type="molecule type" value="Genomic_DNA"/>
</dbReference>
<sequence length="979" mass="110487">MRLMIRNFFIAICSIIFCPYNLQGQNGVSLETKLVHKLTLVADSLTKHLKPWIVPVSIFDVRKYGAIGDGSTLNTTAIQKAIDACFVAGGGTVRIAGGEYVTGTIELKSGVMLEVAKGARLLGSTNLKDYPDKVERFQSVMNVIHKYRISLIYAERAERVGICGEGEIYFRGEAKNFPGPETIGALEGRPFGIRMIECNNVVLKGITLRNSAAWMQSYIYCRDLIFDGITVFNHANHNNDALDPDGCKNVIVRNCFFSSHDDAMCLKSASAKPCENILIENSTFYSTCNAFKLGTDTQGDYRNIIARKLVLGGLPDASQSFRNRDDCSTGITLATVDGGNIENILIQDIEINRSRCPIFLRIGNRGRRLNEKMEHPGYLKNVVIKNIKGTDNRLQGSLISGIKEYPVENVVIRNMDIETVGGGTQKMATLEVPELEGGYPDAQDFRRNGLPAFGFYVRHAQNIYFKNIHITPKKAEERPLFRVGKDVENLWVDSKEMADVKYTFRNPILGGDYPDPTIIRSGEDYYMTHSAFNYLPGLTIFHSRDLVNWQPVSVALTRYLGSVWAPDICKYQGKYYIYFTVSQGNDRFSNHVVYADSPEGPWSEPVDLKIGYWIDPCHVVDESTGQRWLFLSGGHRVKLTDDGLSVAGKLEKVYDGWPIPQHWTVEGMALEGPKMKKIGEYYYFLNAQGGTAGAPTSHMAVVARSKSVDGPWENSPCNPLIHTYSGEEQWWSKGHASLVDTPDGRWWAVYHAYEKDYLTLGWQTLLEPIEITEDGWLKAPLEKKVEEEIPSPLSLNGAADRHARLDEFRIGFDWKFYKRYQPRRVRVEGDTLVLQAQGGNPAESSPMMFVTGAHKYEISARIECDSAAVAGLILYYNDRFYVGTGCDRHNRHKWRRGKYRGRSGQGDYTALWLKLRNEDHVVTGYYSYDGKKWMKETFGMEISGYNHNTLDDFQSVLPGLFVYGKGKAQFTDFQYKELE</sequence>
<dbReference type="GO" id="GO:0004650">
    <property type="term" value="F:polygalacturonase activity"/>
    <property type="evidence" value="ECO:0007669"/>
    <property type="project" value="InterPro"/>
</dbReference>
<evidence type="ECO:0000256" key="3">
    <source>
        <dbReference type="ARBA" id="ARBA00022801"/>
    </source>
</evidence>
<dbReference type="AlphaFoldDB" id="A0A4R4GJA3"/>
<keyword evidence="4 7" id="KW-0326">Glycosidase</keyword>
<evidence type="ECO:0000313" key="9">
    <source>
        <dbReference type="EMBL" id="TDA76819.1"/>
    </source>
</evidence>
<dbReference type="PANTHER" id="PTHR42812:SF2">
    <property type="entry name" value="XYLOSIDASE_ARABINOSIDASE"/>
    <property type="match status" value="1"/>
</dbReference>
<evidence type="ECO:0000256" key="7">
    <source>
        <dbReference type="RuleBase" id="RU361169"/>
    </source>
</evidence>
<evidence type="ECO:0000313" key="10">
    <source>
        <dbReference type="Proteomes" id="UP000294527"/>
    </source>
</evidence>
<dbReference type="SUPFAM" id="SSF49899">
    <property type="entry name" value="Concanavalin A-like lectins/glucanases"/>
    <property type="match status" value="1"/>
</dbReference>
<dbReference type="InterPro" id="IPR011050">
    <property type="entry name" value="Pectin_lyase_fold/virulence"/>
</dbReference>
<dbReference type="InterPro" id="IPR013320">
    <property type="entry name" value="ConA-like_dom_sf"/>
</dbReference>
<evidence type="ECO:0000256" key="5">
    <source>
        <dbReference type="PIRSR" id="PIRSR606710-1"/>
    </source>
</evidence>
<evidence type="ECO:0000259" key="8">
    <source>
        <dbReference type="Pfam" id="PF17851"/>
    </source>
</evidence>
<dbReference type="SUPFAM" id="SSF51126">
    <property type="entry name" value="Pectin lyase-like"/>
    <property type="match status" value="1"/>
</dbReference>
<dbReference type="Gene3D" id="2.115.10.20">
    <property type="entry name" value="Glycosyl hydrolase domain, family 43"/>
    <property type="match status" value="1"/>
</dbReference>
<dbReference type="InterPro" id="IPR012334">
    <property type="entry name" value="Pectin_lyas_fold"/>
</dbReference>
<evidence type="ECO:0000256" key="1">
    <source>
        <dbReference type="ARBA" id="ARBA00008834"/>
    </source>
</evidence>
<dbReference type="Proteomes" id="UP000294527">
    <property type="component" value="Unassembled WGS sequence"/>
</dbReference>
<evidence type="ECO:0000256" key="6">
    <source>
        <dbReference type="PIRSR" id="PIRSR606710-2"/>
    </source>
</evidence>
<accession>A0A4R4GJA3</accession>
<feature type="site" description="Important for catalytic activity, responsible for pKa modulation of the active site Glu and correct orientation of both the proton donor and substrate" evidence="6">
    <location>
        <position position="615"/>
    </location>
</feature>
<feature type="domain" description="Beta-xylosidase C-terminal Concanavalin A-like" evidence="8">
    <location>
        <begin position="828"/>
        <end position="976"/>
    </location>
</feature>
<dbReference type="CDD" id="cd09002">
    <property type="entry name" value="GH43_XYL-like"/>
    <property type="match status" value="1"/>
</dbReference>
<organism evidence="9 10">
    <name type="scientific">Phocaeicola dorei</name>
    <dbReference type="NCBI Taxonomy" id="357276"/>
    <lineage>
        <taxon>Bacteria</taxon>
        <taxon>Pseudomonadati</taxon>
        <taxon>Bacteroidota</taxon>
        <taxon>Bacteroidia</taxon>
        <taxon>Bacteroidales</taxon>
        <taxon>Bacteroidaceae</taxon>
        <taxon>Phocaeicola</taxon>
    </lineage>
</organism>
<keyword evidence="3 7" id="KW-0378">Hydrolase</keyword>
<dbReference type="SUPFAM" id="SSF75005">
    <property type="entry name" value="Arabinanase/levansucrase/invertase"/>
    <property type="match status" value="1"/>
</dbReference>
<gene>
    <name evidence="9" type="ORF">E1I98_10815</name>
</gene>